<dbReference type="InterPro" id="IPR029058">
    <property type="entry name" value="AB_hydrolase_fold"/>
</dbReference>
<feature type="signal peptide" evidence="4">
    <location>
        <begin position="1"/>
        <end position="21"/>
    </location>
</feature>
<dbReference type="Pfam" id="PF00561">
    <property type="entry name" value="Abhydrolase_1"/>
    <property type="match status" value="1"/>
</dbReference>
<name>A0A1G9TD64_9ACTN</name>
<feature type="chain" id="PRO_5011472753" evidence="4">
    <location>
        <begin position="22"/>
        <end position="527"/>
    </location>
</feature>
<evidence type="ECO:0000256" key="3">
    <source>
        <dbReference type="ARBA" id="ARBA00022801"/>
    </source>
</evidence>
<accession>A0A1G9TD64</accession>
<dbReference type="SUPFAM" id="SSF53474">
    <property type="entry name" value="alpha/beta-Hydrolases"/>
    <property type="match status" value="1"/>
</dbReference>
<keyword evidence="3 6" id="KW-0378">Hydrolase</keyword>
<dbReference type="OrthoDB" id="3930934at2"/>
<dbReference type="AlphaFoldDB" id="A0A1G9TD64"/>
<evidence type="ECO:0000256" key="2">
    <source>
        <dbReference type="ARBA" id="ARBA00022729"/>
    </source>
</evidence>
<keyword evidence="2 4" id="KW-0732">Signal</keyword>
<comment type="similarity">
    <text evidence="1">Belongs to the peptidase S33 family.</text>
</comment>
<evidence type="ECO:0000256" key="1">
    <source>
        <dbReference type="ARBA" id="ARBA00010088"/>
    </source>
</evidence>
<organism evidence="6 7">
    <name type="scientific">Nonomuraea jiangxiensis</name>
    <dbReference type="NCBI Taxonomy" id="633440"/>
    <lineage>
        <taxon>Bacteria</taxon>
        <taxon>Bacillati</taxon>
        <taxon>Actinomycetota</taxon>
        <taxon>Actinomycetes</taxon>
        <taxon>Streptosporangiales</taxon>
        <taxon>Streptosporangiaceae</taxon>
        <taxon>Nonomuraea</taxon>
    </lineage>
</organism>
<evidence type="ECO:0000313" key="6">
    <source>
        <dbReference type="EMBL" id="SDM45085.1"/>
    </source>
</evidence>
<evidence type="ECO:0000256" key="4">
    <source>
        <dbReference type="SAM" id="SignalP"/>
    </source>
</evidence>
<proteinExistence type="inferred from homology"/>
<dbReference type="PANTHER" id="PTHR43248">
    <property type="entry name" value="2-SUCCINYL-6-HYDROXY-2,4-CYCLOHEXADIENE-1-CARBOXYLATE SYNTHASE"/>
    <property type="match status" value="1"/>
</dbReference>
<feature type="domain" description="AB hydrolase-1" evidence="5">
    <location>
        <begin position="93"/>
        <end position="470"/>
    </location>
</feature>
<dbReference type="InterPro" id="IPR000073">
    <property type="entry name" value="AB_hydrolase_1"/>
</dbReference>
<dbReference type="InterPro" id="IPR051601">
    <property type="entry name" value="Serine_prot/Carboxylest_S33"/>
</dbReference>
<dbReference type="EMBL" id="FNDJ01000044">
    <property type="protein sequence ID" value="SDM45085.1"/>
    <property type="molecule type" value="Genomic_DNA"/>
</dbReference>
<dbReference type="RefSeq" id="WP_090946756.1">
    <property type="nucleotide sequence ID" value="NZ_FNDJ01000044.1"/>
</dbReference>
<gene>
    <name evidence="6" type="ORF">SAMN05421869_14428</name>
</gene>
<dbReference type="STRING" id="633440.SAMN05421869_14428"/>
<dbReference type="PANTHER" id="PTHR43248:SF29">
    <property type="entry name" value="TRIPEPTIDYL AMINOPEPTIDASE"/>
    <property type="match status" value="1"/>
</dbReference>
<dbReference type="GO" id="GO:0016787">
    <property type="term" value="F:hydrolase activity"/>
    <property type="evidence" value="ECO:0007669"/>
    <property type="project" value="UniProtKB-KW"/>
</dbReference>
<reference evidence="6 7" key="1">
    <citation type="submission" date="2016-10" db="EMBL/GenBank/DDBJ databases">
        <authorList>
            <person name="de Groot N.N."/>
        </authorList>
    </citation>
    <scope>NUCLEOTIDE SEQUENCE [LARGE SCALE GENOMIC DNA]</scope>
    <source>
        <strain evidence="6 7">CGMCC 4.6533</strain>
    </source>
</reference>
<dbReference type="Gene3D" id="3.40.50.1820">
    <property type="entry name" value="alpha/beta hydrolase"/>
    <property type="match status" value="1"/>
</dbReference>
<protein>
    <submittedName>
        <fullName evidence="6">Alpha/beta hydrolase fold</fullName>
    </submittedName>
</protein>
<dbReference type="Proteomes" id="UP000199202">
    <property type="component" value="Unassembled WGS sequence"/>
</dbReference>
<evidence type="ECO:0000313" key="7">
    <source>
        <dbReference type="Proteomes" id="UP000199202"/>
    </source>
</evidence>
<keyword evidence="7" id="KW-1185">Reference proteome</keyword>
<evidence type="ECO:0000259" key="5">
    <source>
        <dbReference type="Pfam" id="PF00561"/>
    </source>
</evidence>
<sequence>MKRVVGVVAGIVVLVAGLVSADGTAVAVQSGKAPAPPVWGACPRVPGKAVAAHIECATLTVPLDYREPMGQTIKLALNRVRAKVPREANHLGTLLVNPGGPGAAGRNLTEFVSTQLPDGLGERYDVVGFDPRGVGGSEPAVHCVDPEVYYKAPRPDAVPRGPQEERVLLGRAQEYADRCGDFWAWLLPHLTTENSARDMDSIRAALGEEKISYLGYSYGTYLGAVYATLFPGKVRRLVMDSTVDPTAVWYKSNLRQDQSFERRHRDFLAWTARHNSVYKLGETASQTSFAYYAMRNRLRHHPAGGLVGPSELDDTFTIAGYSDRVWPDFAEAWSSYVREGDVRGLRAMWEKHGKQDTDDENGYAIYLGVQCRDAQWPRRWERWRTDMTRLHPRAPFLTWPNAWFNAPCAFWPVQGGEPVQVRGSSQLPPILIIQSRGDAATPYRGAVSMRKQFPSARMVVDRGGNHGVSLVGNKCIDRWLGAYLKDGTLPRRDVSCAPTPEPRPATRMAGEQPLPGLLGVLGVVPGI</sequence>